<sequence>MRMLRSEGMSYTTGPAIFALITHHRVCANVANRGDSPQIAMIHHDNTLRVIRDYFAVISLRPSRDKDQLLNHRKTLRIAVIGVDFYI</sequence>
<protein>
    <submittedName>
        <fullName evidence="1">Uncharacterized protein</fullName>
    </submittedName>
</protein>
<reference evidence="1" key="2">
    <citation type="submission" date="2020-11" db="EMBL/GenBank/DDBJ databases">
        <authorList>
            <person name="McCartney M.A."/>
            <person name="Auch B."/>
            <person name="Kono T."/>
            <person name="Mallez S."/>
            <person name="Becker A."/>
            <person name="Gohl D.M."/>
            <person name="Silverstein K.A.T."/>
            <person name="Koren S."/>
            <person name="Bechman K.B."/>
            <person name="Herman A."/>
            <person name="Abrahante J.E."/>
            <person name="Garbe J."/>
        </authorList>
    </citation>
    <scope>NUCLEOTIDE SEQUENCE</scope>
    <source>
        <strain evidence="1">Duluth1</strain>
        <tissue evidence="1">Whole animal</tissue>
    </source>
</reference>
<dbReference type="AlphaFoldDB" id="A0A9D4IXV9"/>
<accession>A0A9D4IXV9</accession>
<organism evidence="1 3">
    <name type="scientific">Dreissena polymorpha</name>
    <name type="common">Zebra mussel</name>
    <name type="synonym">Mytilus polymorpha</name>
    <dbReference type="NCBI Taxonomy" id="45954"/>
    <lineage>
        <taxon>Eukaryota</taxon>
        <taxon>Metazoa</taxon>
        <taxon>Spiralia</taxon>
        <taxon>Lophotrochozoa</taxon>
        <taxon>Mollusca</taxon>
        <taxon>Bivalvia</taxon>
        <taxon>Autobranchia</taxon>
        <taxon>Heteroconchia</taxon>
        <taxon>Euheterodonta</taxon>
        <taxon>Imparidentia</taxon>
        <taxon>Neoheterodontei</taxon>
        <taxon>Myida</taxon>
        <taxon>Dreissenoidea</taxon>
        <taxon>Dreissenidae</taxon>
        <taxon>Dreissena</taxon>
    </lineage>
</organism>
<dbReference type="EMBL" id="JAIWYP010000008">
    <property type="protein sequence ID" value="KAH3788681.1"/>
    <property type="molecule type" value="Genomic_DNA"/>
</dbReference>
<evidence type="ECO:0000313" key="1">
    <source>
        <dbReference type="EMBL" id="KAH3788587.1"/>
    </source>
</evidence>
<evidence type="ECO:0000313" key="3">
    <source>
        <dbReference type="Proteomes" id="UP000828390"/>
    </source>
</evidence>
<reference evidence="1" key="1">
    <citation type="journal article" date="2019" name="bioRxiv">
        <title>The Genome of the Zebra Mussel, Dreissena polymorpha: A Resource for Invasive Species Research.</title>
        <authorList>
            <person name="McCartney M.A."/>
            <person name="Auch B."/>
            <person name="Kono T."/>
            <person name="Mallez S."/>
            <person name="Zhang Y."/>
            <person name="Obille A."/>
            <person name="Becker A."/>
            <person name="Abrahante J.E."/>
            <person name="Garbe J."/>
            <person name="Badalamenti J.P."/>
            <person name="Herman A."/>
            <person name="Mangelson H."/>
            <person name="Liachko I."/>
            <person name="Sullivan S."/>
            <person name="Sone E.D."/>
            <person name="Koren S."/>
            <person name="Silverstein K.A.T."/>
            <person name="Beckman K.B."/>
            <person name="Gohl D.M."/>
        </authorList>
    </citation>
    <scope>NUCLEOTIDE SEQUENCE</scope>
    <source>
        <strain evidence="1">Duluth1</strain>
        <tissue evidence="1">Whole animal</tissue>
    </source>
</reference>
<gene>
    <name evidence="1" type="ORF">DPMN_166732</name>
    <name evidence="2" type="ORF">DPMN_166828</name>
</gene>
<comment type="caution">
    <text evidence="1">The sequence shown here is derived from an EMBL/GenBank/DDBJ whole genome shotgun (WGS) entry which is preliminary data.</text>
</comment>
<keyword evidence="3" id="KW-1185">Reference proteome</keyword>
<dbReference type="Proteomes" id="UP000828390">
    <property type="component" value="Unassembled WGS sequence"/>
</dbReference>
<proteinExistence type="predicted"/>
<dbReference type="EMBL" id="JAIWYP010000008">
    <property type="protein sequence ID" value="KAH3788587.1"/>
    <property type="molecule type" value="Genomic_DNA"/>
</dbReference>
<evidence type="ECO:0000313" key="2">
    <source>
        <dbReference type="EMBL" id="KAH3788681.1"/>
    </source>
</evidence>
<name>A0A9D4IXV9_DREPO</name>